<protein>
    <submittedName>
        <fullName evidence="3">Gluconolactonase</fullName>
    </submittedName>
</protein>
<sequence>MLMRWDGSAEAVVIRTNTGEGNGCTLDRQGRLLMCEGANRQITRMDADGSITTVADRWQGHRLNRPNDIVCRTDGSVYFTDPERGIPEEQRELGFAGVFRIAPDGTLSVATDECEYPNGLALSPDETVLYVAISRLDDRCVQEAERGEVCTHRRIRAFDVASDGTLSNNRIFSDMSSAEPGVPDGMKVDTEGRVYCTGSGGIWVIDPQGNRQGVIRVPEVPRNLVFGGADLDTMFITAGDSVYSLQTKVQGVAAH</sequence>
<dbReference type="Pfam" id="PF08450">
    <property type="entry name" value="SGL"/>
    <property type="match status" value="1"/>
</dbReference>
<dbReference type="PANTHER" id="PTHR47572:SF4">
    <property type="entry name" value="LACTONASE DRP35"/>
    <property type="match status" value="1"/>
</dbReference>
<dbReference type="PANTHER" id="PTHR47572">
    <property type="entry name" value="LIPOPROTEIN-RELATED"/>
    <property type="match status" value="1"/>
</dbReference>
<evidence type="ECO:0000256" key="1">
    <source>
        <dbReference type="ARBA" id="ARBA00022801"/>
    </source>
</evidence>
<gene>
    <name evidence="3" type="ORF">GBAR_LOCUS7943</name>
</gene>
<accession>A0AA35RIY8</accession>
<dbReference type="Proteomes" id="UP001174909">
    <property type="component" value="Unassembled WGS sequence"/>
</dbReference>
<name>A0AA35RIY8_GEOBA</name>
<dbReference type="InterPro" id="IPR011042">
    <property type="entry name" value="6-blade_b-propeller_TolB-like"/>
</dbReference>
<evidence type="ECO:0000259" key="2">
    <source>
        <dbReference type="Pfam" id="PF08450"/>
    </source>
</evidence>
<dbReference type="InterPro" id="IPR013658">
    <property type="entry name" value="SGL"/>
</dbReference>
<evidence type="ECO:0000313" key="4">
    <source>
        <dbReference type="Proteomes" id="UP001174909"/>
    </source>
</evidence>
<dbReference type="InterPro" id="IPR051262">
    <property type="entry name" value="SMP-30/CGR1_Lactonase"/>
</dbReference>
<feature type="domain" description="SMP-30/Gluconolactonase/LRE-like region" evidence="2">
    <location>
        <begin position="16"/>
        <end position="238"/>
    </location>
</feature>
<reference evidence="3" key="1">
    <citation type="submission" date="2023-03" db="EMBL/GenBank/DDBJ databases">
        <authorList>
            <person name="Steffen K."/>
            <person name="Cardenas P."/>
        </authorList>
    </citation>
    <scope>NUCLEOTIDE SEQUENCE</scope>
</reference>
<keyword evidence="4" id="KW-1185">Reference proteome</keyword>
<keyword evidence="1" id="KW-0378">Hydrolase</keyword>
<dbReference type="SUPFAM" id="SSF63829">
    <property type="entry name" value="Calcium-dependent phosphotriesterase"/>
    <property type="match status" value="1"/>
</dbReference>
<evidence type="ECO:0000313" key="3">
    <source>
        <dbReference type="EMBL" id="CAI8012390.1"/>
    </source>
</evidence>
<dbReference type="Gene3D" id="2.120.10.30">
    <property type="entry name" value="TolB, C-terminal domain"/>
    <property type="match status" value="1"/>
</dbReference>
<dbReference type="GO" id="GO:0016787">
    <property type="term" value="F:hydrolase activity"/>
    <property type="evidence" value="ECO:0007669"/>
    <property type="project" value="UniProtKB-KW"/>
</dbReference>
<dbReference type="EMBL" id="CASHTH010001181">
    <property type="protein sequence ID" value="CAI8012390.1"/>
    <property type="molecule type" value="Genomic_DNA"/>
</dbReference>
<dbReference type="AlphaFoldDB" id="A0AA35RIY8"/>
<comment type="caution">
    <text evidence="3">The sequence shown here is derived from an EMBL/GenBank/DDBJ whole genome shotgun (WGS) entry which is preliminary data.</text>
</comment>
<organism evidence="3 4">
    <name type="scientific">Geodia barretti</name>
    <name type="common">Barrett's horny sponge</name>
    <dbReference type="NCBI Taxonomy" id="519541"/>
    <lineage>
        <taxon>Eukaryota</taxon>
        <taxon>Metazoa</taxon>
        <taxon>Porifera</taxon>
        <taxon>Demospongiae</taxon>
        <taxon>Heteroscleromorpha</taxon>
        <taxon>Tetractinellida</taxon>
        <taxon>Astrophorina</taxon>
        <taxon>Geodiidae</taxon>
        <taxon>Geodia</taxon>
    </lineage>
</organism>
<proteinExistence type="predicted"/>